<keyword evidence="3" id="KW-1185">Reference proteome</keyword>
<name>A0A563EWR2_9PSEU</name>
<gene>
    <name evidence="2" type="ORF">FKR81_11290</name>
</gene>
<feature type="transmembrane region" description="Helical" evidence="1">
    <location>
        <begin position="44"/>
        <end position="63"/>
    </location>
</feature>
<keyword evidence="1" id="KW-1133">Transmembrane helix</keyword>
<keyword evidence="1" id="KW-0812">Transmembrane</keyword>
<dbReference type="AlphaFoldDB" id="A0A563EWR2"/>
<evidence type="ECO:0000313" key="3">
    <source>
        <dbReference type="Proteomes" id="UP000316639"/>
    </source>
</evidence>
<dbReference type="RefSeq" id="WP_146350953.1">
    <property type="nucleotide sequence ID" value="NZ_VOBR01000006.1"/>
</dbReference>
<feature type="transmembrane region" description="Helical" evidence="1">
    <location>
        <begin position="75"/>
        <end position="99"/>
    </location>
</feature>
<feature type="transmembrane region" description="Helical" evidence="1">
    <location>
        <begin position="12"/>
        <end position="32"/>
    </location>
</feature>
<proteinExistence type="predicted"/>
<dbReference type="EMBL" id="VOBR01000006">
    <property type="protein sequence ID" value="TWP52157.1"/>
    <property type="molecule type" value="Genomic_DNA"/>
</dbReference>
<evidence type="ECO:0000313" key="2">
    <source>
        <dbReference type="EMBL" id="TWP52157.1"/>
    </source>
</evidence>
<reference evidence="2 3" key="1">
    <citation type="submission" date="2019-07" db="EMBL/GenBank/DDBJ databases">
        <title>Lentzea xizangensis sp. nov., isolated from Qinghai-Tibetan Plateau Soils.</title>
        <authorList>
            <person name="Huang J."/>
        </authorList>
    </citation>
    <scope>NUCLEOTIDE SEQUENCE [LARGE SCALE GENOMIC DNA]</scope>
    <source>
        <strain evidence="2 3">FXJ1.1311</strain>
    </source>
</reference>
<accession>A0A563EWR2</accession>
<sequence>MASPTPRLSYVLCLAWAVPSIFVTLGALWVTAGVPVTLRLVMGQLWLGVIPWLVSAFVTWDHFKNKRPRHWQLALVPLPFFLTTFFVVSLAAGLIAAALTR</sequence>
<comment type="caution">
    <text evidence="2">The sequence shown here is derived from an EMBL/GenBank/DDBJ whole genome shotgun (WGS) entry which is preliminary data.</text>
</comment>
<keyword evidence="1" id="KW-0472">Membrane</keyword>
<evidence type="ECO:0000256" key="1">
    <source>
        <dbReference type="SAM" id="Phobius"/>
    </source>
</evidence>
<organism evidence="2 3">
    <name type="scientific">Lentzea tibetensis</name>
    <dbReference type="NCBI Taxonomy" id="2591470"/>
    <lineage>
        <taxon>Bacteria</taxon>
        <taxon>Bacillati</taxon>
        <taxon>Actinomycetota</taxon>
        <taxon>Actinomycetes</taxon>
        <taxon>Pseudonocardiales</taxon>
        <taxon>Pseudonocardiaceae</taxon>
        <taxon>Lentzea</taxon>
    </lineage>
</organism>
<protein>
    <submittedName>
        <fullName evidence="2">Uncharacterized protein</fullName>
    </submittedName>
</protein>
<dbReference type="Proteomes" id="UP000316639">
    <property type="component" value="Unassembled WGS sequence"/>
</dbReference>